<evidence type="ECO:0000313" key="5">
    <source>
        <dbReference type="Proteomes" id="UP000001317"/>
    </source>
</evidence>
<dbReference type="RefSeq" id="WP_012277733.1">
    <property type="nucleotide sequence ID" value="NC_010334.1"/>
</dbReference>
<dbReference type="SUPFAM" id="SSF141868">
    <property type="entry name" value="EAL domain-like"/>
    <property type="match status" value="1"/>
</dbReference>
<dbReference type="InterPro" id="IPR050706">
    <property type="entry name" value="Cyclic-di-GMP_PDE-like"/>
</dbReference>
<comment type="cofactor">
    <cofactor evidence="1">
        <name>Mg(2+)</name>
        <dbReference type="ChEBI" id="CHEBI:18420"/>
    </cofactor>
</comment>
<dbReference type="Gene3D" id="3.30.450.20">
    <property type="entry name" value="PAS domain"/>
    <property type="match status" value="1"/>
</dbReference>
<keyword evidence="5" id="KW-1185">Reference proteome</keyword>
<dbReference type="OrthoDB" id="9816034at2"/>
<evidence type="ECO:0000259" key="3">
    <source>
        <dbReference type="PROSITE" id="PS50887"/>
    </source>
</evidence>
<dbReference type="HOGENOM" id="CLU_000445_70_50_6"/>
<name>B0TL03_SHEHH</name>
<dbReference type="eggNOG" id="COG5001">
    <property type="taxonomic scope" value="Bacteria"/>
</dbReference>
<dbReference type="InterPro" id="IPR035919">
    <property type="entry name" value="EAL_sf"/>
</dbReference>
<dbReference type="PROSITE" id="PS50887">
    <property type="entry name" value="GGDEF"/>
    <property type="match status" value="1"/>
</dbReference>
<organism evidence="4 5">
    <name type="scientific">Shewanella halifaxensis (strain HAW-EB4)</name>
    <dbReference type="NCBI Taxonomy" id="458817"/>
    <lineage>
        <taxon>Bacteria</taxon>
        <taxon>Pseudomonadati</taxon>
        <taxon>Pseudomonadota</taxon>
        <taxon>Gammaproteobacteria</taxon>
        <taxon>Alteromonadales</taxon>
        <taxon>Shewanellaceae</taxon>
        <taxon>Shewanella</taxon>
    </lineage>
</organism>
<protein>
    <submittedName>
        <fullName evidence="4">Diguanylate cyclase/phosphodiesterase</fullName>
    </submittedName>
</protein>
<dbReference type="InterPro" id="IPR000160">
    <property type="entry name" value="GGDEF_dom"/>
</dbReference>
<dbReference type="SMART" id="SM00267">
    <property type="entry name" value="GGDEF"/>
    <property type="match status" value="1"/>
</dbReference>
<dbReference type="PROSITE" id="PS50883">
    <property type="entry name" value="EAL"/>
    <property type="match status" value="1"/>
</dbReference>
<dbReference type="EMBL" id="CP000931">
    <property type="protein sequence ID" value="ABZ77205.1"/>
    <property type="molecule type" value="Genomic_DNA"/>
</dbReference>
<gene>
    <name evidence="4" type="ordered locus">Shal_2651</name>
</gene>
<dbReference type="Gene3D" id="3.30.70.270">
    <property type="match status" value="1"/>
</dbReference>
<accession>B0TL03</accession>
<dbReference type="SUPFAM" id="SSF55073">
    <property type="entry name" value="Nucleotide cyclase"/>
    <property type="match status" value="1"/>
</dbReference>
<dbReference type="Gene3D" id="3.20.20.450">
    <property type="entry name" value="EAL domain"/>
    <property type="match status" value="1"/>
</dbReference>
<dbReference type="InterPro" id="IPR001633">
    <property type="entry name" value="EAL_dom"/>
</dbReference>
<dbReference type="CDD" id="cd01948">
    <property type="entry name" value="EAL"/>
    <property type="match status" value="1"/>
</dbReference>
<dbReference type="InterPro" id="IPR029787">
    <property type="entry name" value="Nucleotide_cyclase"/>
</dbReference>
<dbReference type="PANTHER" id="PTHR33121">
    <property type="entry name" value="CYCLIC DI-GMP PHOSPHODIESTERASE PDEF"/>
    <property type="match status" value="1"/>
</dbReference>
<sequence>MNHSTQQTVALRQYLTGIIGNAPFGILTISEEMEISIINADAIKLLGLPLSDLADMVDIPYSEAFVNIPELQENFETSIIGKQSRQCDLSRIKANAYILNIKCRSMLHGTLVIIENVTKQAELEDKLLYQATHDNLTKLANRKQFEERLKRFIAKSKLHTLSGAVIFIDIDRFKPVNDTAGHAAGDELLKRVTAIMKTNIRERDTLARLGGDEFSILLEMCSLNKAVQIAEKIRKEIESFVFTYGKKSFKVGISAGISLVNVPYDTVSAIINAADNACQIAKNNGRNRVHVINLENGELEEHIREVEWLGKLNWALASNQFVIYAQKICAIGGGEESSHFEVLIRLKDEDGMIISPGVFIPPAERYDLMPDIDRWVLKATFSKITPSCNYSINLSGQTLSDDSLINYIENLLDTYNVNPKQICFEITETAAIQELDKTVALISCLKQKGFCFSLDDFGSGLSSFSYLKKLPVNYLKIDGDFVKDIATDSVSYAMVKSINEVGHTMGLKTIAEFVESEAILAKLTEIGVDYVQGYYIHEPQPFEKLCNTVNCNRADCNTTNCNAANLSSMTHAPC</sequence>
<evidence type="ECO:0000313" key="4">
    <source>
        <dbReference type="EMBL" id="ABZ77205.1"/>
    </source>
</evidence>
<dbReference type="NCBIfam" id="TIGR00254">
    <property type="entry name" value="GGDEF"/>
    <property type="match status" value="1"/>
</dbReference>
<proteinExistence type="predicted"/>
<dbReference type="Proteomes" id="UP000001317">
    <property type="component" value="Chromosome"/>
</dbReference>
<dbReference type="FunFam" id="3.30.70.270:FF:000001">
    <property type="entry name" value="Diguanylate cyclase domain protein"/>
    <property type="match status" value="1"/>
</dbReference>
<dbReference type="SMART" id="SM00052">
    <property type="entry name" value="EAL"/>
    <property type="match status" value="1"/>
</dbReference>
<evidence type="ECO:0000259" key="2">
    <source>
        <dbReference type="PROSITE" id="PS50883"/>
    </source>
</evidence>
<dbReference type="CDD" id="cd01949">
    <property type="entry name" value="GGDEF"/>
    <property type="match status" value="1"/>
</dbReference>
<dbReference type="GO" id="GO:0071111">
    <property type="term" value="F:cyclic-guanylate-specific phosphodiesterase activity"/>
    <property type="evidence" value="ECO:0007669"/>
    <property type="project" value="InterPro"/>
</dbReference>
<dbReference type="Pfam" id="PF00990">
    <property type="entry name" value="GGDEF"/>
    <property type="match status" value="1"/>
</dbReference>
<dbReference type="KEGG" id="shl:Shal_2651"/>
<dbReference type="STRING" id="458817.Shal_2651"/>
<feature type="domain" description="GGDEF" evidence="3">
    <location>
        <begin position="161"/>
        <end position="294"/>
    </location>
</feature>
<dbReference type="PANTHER" id="PTHR33121:SF23">
    <property type="entry name" value="CYCLIC DI-GMP PHOSPHODIESTERASE PDEB"/>
    <property type="match status" value="1"/>
</dbReference>
<dbReference type="AlphaFoldDB" id="B0TL03"/>
<dbReference type="InterPro" id="IPR043128">
    <property type="entry name" value="Rev_trsase/Diguanyl_cyclase"/>
</dbReference>
<reference evidence="4" key="1">
    <citation type="submission" date="2008-01" db="EMBL/GenBank/DDBJ databases">
        <title>Complete sequence of Shewanella halifaxensis HAW-EB4.</title>
        <authorList>
            <consortium name="US DOE Joint Genome Institute"/>
            <person name="Copeland A."/>
            <person name="Lucas S."/>
            <person name="Lapidus A."/>
            <person name="Glavina del Rio T."/>
            <person name="Dalin E."/>
            <person name="Tice H."/>
            <person name="Bruce D."/>
            <person name="Goodwin L."/>
            <person name="Pitluck S."/>
            <person name="Sims D."/>
            <person name="Brettin T."/>
            <person name="Detter J.C."/>
            <person name="Han C."/>
            <person name="Kuske C.R."/>
            <person name="Schmutz J."/>
            <person name="Larimer F."/>
            <person name="Land M."/>
            <person name="Hauser L."/>
            <person name="Kyrpides N."/>
            <person name="Kim E."/>
            <person name="Zhao J.-S."/>
            <person name="Richardson P."/>
        </authorList>
    </citation>
    <scope>NUCLEOTIDE SEQUENCE [LARGE SCALE GENOMIC DNA]</scope>
    <source>
        <strain evidence="4">HAW-EB4</strain>
    </source>
</reference>
<feature type="domain" description="EAL" evidence="2">
    <location>
        <begin position="305"/>
        <end position="553"/>
    </location>
</feature>
<dbReference type="Pfam" id="PF00563">
    <property type="entry name" value="EAL"/>
    <property type="match status" value="1"/>
</dbReference>
<evidence type="ECO:0000256" key="1">
    <source>
        <dbReference type="ARBA" id="ARBA00001946"/>
    </source>
</evidence>